<protein>
    <submittedName>
        <fullName evidence="3">Uncharacterized protein</fullName>
    </submittedName>
</protein>
<evidence type="ECO:0000256" key="1">
    <source>
        <dbReference type="SAM" id="Coils"/>
    </source>
</evidence>
<dbReference type="InterPro" id="IPR029058">
    <property type="entry name" value="AB_hydrolase_fold"/>
</dbReference>
<accession>A0A9X1VN58</accession>
<dbReference type="AlphaFoldDB" id="A0A9X1VN58"/>
<feature type="signal peptide" evidence="2">
    <location>
        <begin position="1"/>
        <end position="19"/>
    </location>
</feature>
<evidence type="ECO:0000313" key="4">
    <source>
        <dbReference type="Proteomes" id="UP001139369"/>
    </source>
</evidence>
<comment type="caution">
    <text evidence="3">The sequence shown here is derived from an EMBL/GenBank/DDBJ whole genome shotgun (WGS) entry which is preliminary data.</text>
</comment>
<dbReference type="SUPFAM" id="SSF53474">
    <property type="entry name" value="alpha/beta-Hydrolases"/>
    <property type="match status" value="1"/>
</dbReference>
<name>A0A9X1VN58_9FLAO</name>
<proteinExistence type="predicted"/>
<dbReference type="EMBL" id="JAKQYM010000005">
    <property type="protein sequence ID" value="MCI2229128.1"/>
    <property type="molecule type" value="Genomic_DNA"/>
</dbReference>
<keyword evidence="1" id="KW-0175">Coiled coil</keyword>
<evidence type="ECO:0000313" key="3">
    <source>
        <dbReference type="EMBL" id="MCI2229128.1"/>
    </source>
</evidence>
<feature type="coiled-coil region" evidence="1">
    <location>
        <begin position="405"/>
        <end position="432"/>
    </location>
</feature>
<keyword evidence="2" id="KW-0732">Signal</keyword>
<organism evidence="3 4">
    <name type="scientific">Polaribacter marinus</name>
    <dbReference type="NCBI Taxonomy" id="2916838"/>
    <lineage>
        <taxon>Bacteria</taxon>
        <taxon>Pseudomonadati</taxon>
        <taxon>Bacteroidota</taxon>
        <taxon>Flavobacteriia</taxon>
        <taxon>Flavobacteriales</taxon>
        <taxon>Flavobacteriaceae</taxon>
    </lineage>
</organism>
<feature type="chain" id="PRO_5040828612" evidence="2">
    <location>
        <begin position="20"/>
        <end position="972"/>
    </location>
</feature>
<sequence length="972" mass="109272">MKTKLFVILTLIFCINSFAQIKAVKKTSKMKKVSKPMILVKEKGVVKITMISPANEAIVYTNSPNFKYTLSKEVPHLQTAQTKSAGSKTVVLTVVKITDDPNWVAENHIVLQEEILSNINTGVSKTFSNLSLSLNHAYAWNIEFKGETPNEENMKWNVFYYFDKETVVDNSDPHACNTKYIFDPSFKDKGHWKTTNTSFNSYTNANTVSNGHDDTGAGMITSPNTIIYQRLQTPIKKDKNYQLKFSIKRLKEKSSFKIKAIAFNGTLNSLTPNANIAIMTLSGNIPYYEDWNKITLSAWKAHKDFENIALVFIPENNRARLNLLIDRVCLDESKSACEENNLTYDIGNASGNENITVTNEEYLVGTVQDLYPNQDTSTLDWYANIADDCLSIGGDDAEEDAIQPNAHDAIEIEKAEKELEEIENKLIKEAPEYFKPKNGIQPIVYNGKAKCSDKKPALDPTKPFGGRDVVYIHGLQLSAIMGNLKPSPTFQGKWPDDKNEFYKGGEFYNEAKGYWENHIKRGLGSAIAPSNSYLIVSYSANQRLEVAIHAVLTQIRDAMAGENIGVVKSNEQYKNKRCFGSNGIVVVTHSTGGLVASTMFSIAEKSGTNQTYKDYYGDVRFITNKIDAQIGFDAAYGGSPLATTGIAVLAGLTINPVLKTAAKVFFQNNNLQQHANFSPTNTILFDLTPMVSKYKWRPLMRSSIPTLIMTGSTTGKSAEGLLTFPGNLLIRGFDDGVLSNGSQSSHIKRRPGFMVKNRGKLVDKGTPLMKRKAIVQMSKSGKNFQRGERNYYISPFLSPTGMLQGNSVRGIVDRPGQFIHNHFTILQTTGDHFDNVDEVARGHDNNYGYTDGDGLLNRTNLGTPFRAPRNKIKNNEETPVVSSASLYSSGLLNSDFASLNQEWIKKETWGLHLPRLTMVRKCVRLFRKERCIKVPKITWHYHEFIKWQRKYHLLKDYETKMGMDYMYEYILR</sequence>
<keyword evidence="4" id="KW-1185">Reference proteome</keyword>
<gene>
    <name evidence="3" type="ORF">MC378_08115</name>
</gene>
<evidence type="ECO:0000256" key="2">
    <source>
        <dbReference type="SAM" id="SignalP"/>
    </source>
</evidence>
<dbReference type="Proteomes" id="UP001139369">
    <property type="component" value="Unassembled WGS sequence"/>
</dbReference>
<reference evidence="3" key="1">
    <citation type="submission" date="2022-02" db="EMBL/GenBank/DDBJ databases">
        <title>Polaribacter sp. MSW13, isolated from seawater.</title>
        <authorList>
            <person name="Kristyanto S."/>
            <person name="Jung J."/>
            <person name="Jeon C.O."/>
        </authorList>
    </citation>
    <scope>NUCLEOTIDE SEQUENCE</scope>
    <source>
        <strain evidence="3">MSW13</strain>
    </source>
</reference>